<gene>
    <name evidence="2" type="ORF">ABID44_002927</name>
</gene>
<evidence type="ECO:0000313" key="2">
    <source>
        <dbReference type="EMBL" id="MET3662579.1"/>
    </source>
</evidence>
<evidence type="ECO:0008006" key="4">
    <source>
        <dbReference type="Google" id="ProtNLM"/>
    </source>
</evidence>
<dbReference type="EMBL" id="JBEPMN010000013">
    <property type="protein sequence ID" value="MET3662579.1"/>
    <property type="molecule type" value="Genomic_DNA"/>
</dbReference>
<name>A0ABV2KNC1_9HYPH</name>
<protein>
    <recommendedName>
        <fullName evidence="4">Lipoprotein</fullName>
    </recommendedName>
</protein>
<evidence type="ECO:0000313" key="3">
    <source>
        <dbReference type="Proteomes" id="UP001549143"/>
    </source>
</evidence>
<dbReference type="RefSeq" id="WP_354152430.1">
    <property type="nucleotide sequence ID" value="NZ_JBEPMN010000013.1"/>
</dbReference>
<feature type="chain" id="PRO_5046161002" description="Lipoprotein" evidence="1">
    <location>
        <begin position="18"/>
        <end position="105"/>
    </location>
</feature>
<dbReference type="Proteomes" id="UP001549143">
    <property type="component" value="Unassembled WGS sequence"/>
</dbReference>
<sequence>MRLSCTVLSLTVLTAAAMTGCASRPVDPAAYQSASCIDLDTSIGTNAREISATAVRRGKVDSWEPPFWLVGARRGADAVKNRQTAKIDGLQQQGTAMTAERARRC</sequence>
<organism evidence="2 3">
    <name type="scientific">Aquamicrobium ahrensii</name>
    <dbReference type="NCBI Taxonomy" id="469551"/>
    <lineage>
        <taxon>Bacteria</taxon>
        <taxon>Pseudomonadati</taxon>
        <taxon>Pseudomonadota</taxon>
        <taxon>Alphaproteobacteria</taxon>
        <taxon>Hyphomicrobiales</taxon>
        <taxon>Phyllobacteriaceae</taxon>
        <taxon>Aquamicrobium</taxon>
    </lineage>
</organism>
<comment type="caution">
    <text evidence="2">The sequence shown here is derived from an EMBL/GenBank/DDBJ whole genome shotgun (WGS) entry which is preliminary data.</text>
</comment>
<keyword evidence="3" id="KW-1185">Reference proteome</keyword>
<dbReference type="PROSITE" id="PS51257">
    <property type="entry name" value="PROKAR_LIPOPROTEIN"/>
    <property type="match status" value="1"/>
</dbReference>
<reference evidence="2 3" key="1">
    <citation type="submission" date="2024-06" db="EMBL/GenBank/DDBJ databases">
        <title>Genomic Encyclopedia of Type Strains, Phase IV (KMG-IV): sequencing the most valuable type-strain genomes for metagenomic binning, comparative biology and taxonomic classification.</title>
        <authorList>
            <person name="Goeker M."/>
        </authorList>
    </citation>
    <scope>NUCLEOTIDE SEQUENCE [LARGE SCALE GENOMIC DNA]</scope>
    <source>
        <strain evidence="2 3">DSM 19730</strain>
    </source>
</reference>
<feature type="signal peptide" evidence="1">
    <location>
        <begin position="1"/>
        <end position="17"/>
    </location>
</feature>
<proteinExistence type="predicted"/>
<accession>A0ABV2KNC1</accession>
<keyword evidence="1" id="KW-0732">Signal</keyword>
<evidence type="ECO:0000256" key="1">
    <source>
        <dbReference type="SAM" id="SignalP"/>
    </source>
</evidence>